<dbReference type="AlphaFoldDB" id="A0A0M7A8R9"/>
<dbReference type="Gene3D" id="1.20.120.550">
    <property type="entry name" value="Membrane associated eicosanoid/glutathione metabolism-like domain"/>
    <property type="match status" value="1"/>
</dbReference>
<dbReference type="SUPFAM" id="SSF161084">
    <property type="entry name" value="MAPEG domain-like"/>
    <property type="match status" value="1"/>
</dbReference>
<dbReference type="Proteomes" id="UP000053235">
    <property type="component" value="Unassembled WGS sequence"/>
</dbReference>
<dbReference type="GO" id="GO:0016020">
    <property type="term" value="C:membrane"/>
    <property type="evidence" value="ECO:0007669"/>
    <property type="project" value="UniProtKB-SubCell"/>
</dbReference>
<evidence type="ECO:0000256" key="1">
    <source>
        <dbReference type="ARBA" id="ARBA00004370"/>
    </source>
</evidence>
<name>A0A0M7A8R9_9HYPH</name>
<dbReference type="InterPro" id="IPR001129">
    <property type="entry name" value="Membr-assoc_MAPEG"/>
</dbReference>
<feature type="transmembrane region" description="Helical" evidence="5">
    <location>
        <begin position="118"/>
        <end position="137"/>
    </location>
</feature>
<comment type="subcellular location">
    <subcellularLocation>
        <location evidence="1">Membrane</location>
    </subcellularLocation>
</comment>
<proteinExistence type="predicted"/>
<keyword evidence="4 5" id="KW-0472">Membrane</keyword>
<feature type="transmembrane region" description="Helical" evidence="5">
    <location>
        <begin position="90"/>
        <end position="111"/>
    </location>
</feature>
<keyword evidence="2 5" id="KW-0812">Transmembrane</keyword>
<dbReference type="PANTHER" id="PTHR35371">
    <property type="entry name" value="INNER MEMBRANE PROTEIN"/>
    <property type="match status" value="1"/>
</dbReference>
<evidence type="ECO:0000256" key="4">
    <source>
        <dbReference type="ARBA" id="ARBA00023136"/>
    </source>
</evidence>
<accession>A0A0M7A8R9</accession>
<keyword evidence="3 5" id="KW-1133">Transmembrane helix</keyword>
<evidence type="ECO:0000256" key="3">
    <source>
        <dbReference type="ARBA" id="ARBA00022989"/>
    </source>
</evidence>
<feature type="transmembrane region" description="Helical" evidence="5">
    <location>
        <begin position="12"/>
        <end position="33"/>
    </location>
</feature>
<dbReference type="STRING" id="388408.LAX5112_02860"/>
<dbReference type="InterPro" id="IPR023352">
    <property type="entry name" value="MAPEG-like_dom_sf"/>
</dbReference>
<protein>
    <submittedName>
        <fullName evidence="6">MAPEG family protein</fullName>
    </submittedName>
</protein>
<dbReference type="Pfam" id="PF01124">
    <property type="entry name" value="MAPEG"/>
    <property type="match status" value="1"/>
</dbReference>
<evidence type="ECO:0000256" key="5">
    <source>
        <dbReference type="SAM" id="Phobius"/>
    </source>
</evidence>
<sequence length="138" mass="15227">MKAHLNLDVMEITVPLAIWCILAAAILPILSAFPAKLSKDFDNANPRDPGYWREGFRARAQAAQANGFEAFPLFAVSVIVGIGQGGSDYWINQLAVLFVMLRVIYVACYWTDRATPRSLAWTAGFLTCVAIFTSPVWS</sequence>
<dbReference type="PANTHER" id="PTHR35371:SF1">
    <property type="entry name" value="BLR7753 PROTEIN"/>
    <property type="match status" value="1"/>
</dbReference>
<keyword evidence="7" id="KW-1185">Reference proteome</keyword>
<organism evidence="6 7">
    <name type="scientific">Roseibium alexandrii</name>
    <dbReference type="NCBI Taxonomy" id="388408"/>
    <lineage>
        <taxon>Bacteria</taxon>
        <taxon>Pseudomonadati</taxon>
        <taxon>Pseudomonadota</taxon>
        <taxon>Alphaproteobacteria</taxon>
        <taxon>Hyphomicrobiales</taxon>
        <taxon>Stappiaceae</taxon>
        <taxon>Roseibium</taxon>
    </lineage>
</organism>
<reference evidence="7" key="1">
    <citation type="submission" date="2015-07" db="EMBL/GenBank/DDBJ databases">
        <authorList>
            <person name="Rodrigo-Torres Lidia"/>
            <person name="Arahal R.David."/>
        </authorList>
    </citation>
    <scope>NUCLEOTIDE SEQUENCE [LARGE SCALE GENOMIC DNA]</scope>
    <source>
        <strain evidence="7">CECT 5112</strain>
    </source>
</reference>
<dbReference type="EMBL" id="CXWD01000010">
    <property type="protein sequence ID" value="CTQ71545.1"/>
    <property type="molecule type" value="Genomic_DNA"/>
</dbReference>
<evidence type="ECO:0000313" key="7">
    <source>
        <dbReference type="Proteomes" id="UP000053235"/>
    </source>
</evidence>
<gene>
    <name evidence="6" type="ORF">LAX5112_02860</name>
</gene>
<evidence type="ECO:0000313" key="6">
    <source>
        <dbReference type="EMBL" id="CTQ71545.1"/>
    </source>
</evidence>
<evidence type="ECO:0000256" key="2">
    <source>
        <dbReference type="ARBA" id="ARBA00022692"/>
    </source>
</evidence>
<dbReference type="RefSeq" id="WP_082429084.1">
    <property type="nucleotide sequence ID" value="NZ_CXWD01000010.1"/>
</dbReference>